<evidence type="ECO:0000256" key="1">
    <source>
        <dbReference type="SAM" id="MobiDB-lite"/>
    </source>
</evidence>
<dbReference type="InterPro" id="IPR025187">
    <property type="entry name" value="DUF4112"/>
</dbReference>
<dbReference type="VEuPathDB" id="FungiDB:BON22_3229"/>
<dbReference type="EMBL" id="MPUK01000005">
    <property type="protein sequence ID" value="ONH67193.1"/>
    <property type="molecule type" value="Genomic_DNA"/>
</dbReference>
<name>A0A1V2L5N5_CYBFA</name>
<dbReference type="AlphaFoldDB" id="A0A1V2L5N5"/>
<evidence type="ECO:0000313" key="3">
    <source>
        <dbReference type="EMBL" id="ONH67193.1"/>
    </source>
</evidence>
<protein>
    <submittedName>
        <fullName evidence="3">Uncharacterized protein</fullName>
    </submittedName>
</protein>
<gene>
    <name evidence="3" type="ORF">BON22_3229</name>
</gene>
<feature type="non-terminal residue" evidence="3">
    <location>
        <position position="1"/>
    </location>
</feature>
<keyword evidence="4" id="KW-1185">Reference proteome</keyword>
<keyword evidence="2" id="KW-0812">Transmembrane</keyword>
<dbReference type="Pfam" id="PF13430">
    <property type="entry name" value="DUF4112"/>
    <property type="match status" value="1"/>
</dbReference>
<dbReference type="OMA" id="CNFCGIR"/>
<accession>A0A1V2L5N5</accession>
<keyword evidence="2" id="KW-1133">Transmembrane helix</keyword>
<keyword evidence="2" id="KW-0472">Membrane</keyword>
<comment type="caution">
    <text evidence="3">The sequence shown here is derived from an EMBL/GenBank/DDBJ whole genome shotgun (WGS) entry which is preliminary data.</text>
</comment>
<dbReference type="Proteomes" id="UP000189513">
    <property type="component" value="Unassembled WGS sequence"/>
</dbReference>
<dbReference type="PANTHER" id="PTHR35519">
    <property type="entry name" value="MEMBRANE PROTEINS"/>
    <property type="match status" value="1"/>
</dbReference>
<organism evidence="3 4">
    <name type="scientific">Cyberlindnera fabianii</name>
    <name type="common">Yeast</name>
    <name type="synonym">Hansenula fabianii</name>
    <dbReference type="NCBI Taxonomy" id="36022"/>
    <lineage>
        <taxon>Eukaryota</taxon>
        <taxon>Fungi</taxon>
        <taxon>Dikarya</taxon>
        <taxon>Ascomycota</taxon>
        <taxon>Saccharomycotina</taxon>
        <taxon>Saccharomycetes</taxon>
        <taxon>Phaffomycetales</taxon>
        <taxon>Phaffomycetaceae</taxon>
        <taxon>Cyberlindnera</taxon>
    </lineage>
</organism>
<feature type="region of interest" description="Disordered" evidence="1">
    <location>
        <begin position="203"/>
        <end position="229"/>
    </location>
</feature>
<dbReference type="PANTHER" id="PTHR35519:SF2">
    <property type="entry name" value="PH DOMAIN PROTEIN"/>
    <property type="match status" value="1"/>
</dbReference>
<feature type="transmembrane region" description="Helical" evidence="2">
    <location>
        <begin position="76"/>
        <end position="99"/>
    </location>
</feature>
<proteinExistence type="predicted"/>
<sequence>VFRENKWNKFGAEDPFYEEYEIEQHSFFGGPVTKKKMKRPRQIPEGLSHNDERVLKRVMRRAYHLDMLFNVFGYKVGWSGIVGVVPVIGDLTGIVFSLLLFKTAREVDGGLPWDVQGYFLLNIIVDFLLGLVPIVGDFVEVMYKANSRNALVLEKHLKEKGRINTERKRLGISYETDGSDVSGYPTQMKDLSDESIQLSPLKHHSIDRDPATGSSLDGSGARLRSRMMT</sequence>
<evidence type="ECO:0000256" key="2">
    <source>
        <dbReference type="SAM" id="Phobius"/>
    </source>
</evidence>
<evidence type="ECO:0000313" key="4">
    <source>
        <dbReference type="Proteomes" id="UP000189513"/>
    </source>
</evidence>
<feature type="transmembrane region" description="Helical" evidence="2">
    <location>
        <begin position="119"/>
        <end position="139"/>
    </location>
</feature>
<reference evidence="4" key="1">
    <citation type="journal article" date="2017" name="Genome Announc.">
        <title>Genome sequences of Cyberlindnera fabianii 65, Pichia kudriavzevii 129, and Saccharomyces cerevisiae 131 isolated from fermented masau fruits in Zimbabwe.</title>
        <authorList>
            <person name="van Rijswijck I.M.H."/>
            <person name="Derks M.F.L."/>
            <person name="Abee T."/>
            <person name="de Ridder D."/>
            <person name="Smid E.J."/>
        </authorList>
    </citation>
    <scope>NUCLEOTIDE SEQUENCE [LARGE SCALE GENOMIC DNA]</scope>
    <source>
        <strain evidence="4">65</strain>
    </source>
</reference>
<dbReference type="STRING" id="36022.A0A1V2L5N5"/>